<feature type="region of interest" description="Disordered" evidence="4">
    <location>
        <begin position="439"/>
        <end position="459"/>
    </location>
</feature>
<dbReference type="InterPro" id="IPR011011">
    <property type="entry name" value="Znf_FYVE_PHD"/>
</dbReference>
<dbReference type="SUPFAM" id="SSF57903">
    <property type="entry name" value="FYVE/PHD zinc finger"/>
    <property type="match status" value="1"/>
</dbReference>
<dbReference type="InterPro" id="IPR019786">
    <property type="entry name" value="Zinc_finger_PHD-type_CS"/>
</dbReference>
<dbReference type="Gene3D" id="3.30.40.10">
    <property type="entry name" value="Zinc/RING finger domain, C3HC4 (zinc finger)"/>
    <property type="match status" value="1"/>
</dbReference>
<dbReference type="AlphaFoldDB" id="A0AB34KMY6"/>
<dbReference type="PROSITE" id="PS01359">
    <property type="entry name" value="ZF_PHD_1"/>
    <property type="match status" value="1"/>
</dbReference>
<feature type="compositionally biased region" description="Polar residues" evidence="4">
    <location>
        <begin position="159"/>
        <end position="172"/>
    </location>
</feature>
<reference evidence="6 7" key="1">
    <citation type="journal article" date="2020" name="Microbiol. Resour. Announc.">
        <title>Draft Genome Sequence of a Cladosporium Species Isolated from the Mesophotic Ascidian Didemnum maculosum.</title>
        <authorList>
            <person name="Gioti A."/>
            <person name="Siaperas R."/>
            <person name="Nikolaivits E."/>
            <person name="Le Goff G."/>
            <person name="Ouazzani J."/>
            <person name="Kotoulas G."/>
            <person name="Topakas E."/>
        </authorList>
    </citation>
    <scope>NUCLEOTIDE SEQUENCE [LARGE SCALE GENOMIC DNA]</scope>
    <source>
        <strain evidence="6 7">TM138-S3</strain>
    </source>
</reference>
<dbReference type="GO" id="GO:0008270">
    <property type="term" value="F:zinc ion binding"/>
    <property type="evidence" value="ECO:0007669"/>
    <property type="project" value="UniProtKB-KW"/>
</dbReference>
<feature type="domain" description="Zinc finger PHD-type" evidence="5">
    <location>
        <begin position="494"/>
        <end position="547"/>
    </location>
</feature>
<keyword evidence="7" id="KW-1185">Reference proteome</keyword>
<dbReference type="GeneID" id="96007857"/>
<dbReference type="Proteomes" id="UP000803884">
    <property type="component" value="Unassembled WGS sequence"/>
</dbReference>
<gene>
    <name evidence="6" type="ORF">WHR41_06414</name>
</gene>
<organism evidence="6 7">
    <name type="scientific">Cladosporium halotolerans</name>
    <dbReference type="NCBI Taxonomy" id="1052096"/>
    <lineage>
        <taxon>Eukaryota</taxon>
        <taxon>Fungi</taxon>
        <taxon>Dikarya</taxon>
        <taxon>Ascomycota</taxon>
        <taxon>Pezizomycotina</taxon>
        <taxon>Dothideomycetes</taxon>
        <taxon>Dothideomycetidae</taxon>
        <taxon>Cladosporiales</taxon>
        <taxon>Cladosporiaceae</taxon>
        <taxon>Cladosporium</taxon>
    </lineage>
</organism>
<feature type="compositionally biased region" description="Low complexity" evidence="4">
    <location>
        <begin position="386"/>
        <end position="398"/>
    </location>
</feature>
<evidence type="ECO:0000313" key="7">
    <source>
        <dbReference type="Proteomes" id="UP000803884"/>
    </source>
</evidence>
<feature type="region of interest" description="Disordered" evidence="4">
    <location>
        <begin position="314"/>
        <end position="415"/>
    </location>
</feature>
<dbReference type="Pfam" id="PF00628">
    <property type="entry name" value="PHD"/>
    <property type="match status" value="1"/>
</dbReference>
<evidence type="ECO:0000256" key="2">
    <source>
        <dbReference type="ARBA" id="ARBA00022771"/>
    </source>
</evidence>
<dbReference type="InterPro" id="IPR019787">
    <property type="entry name" value="Znf_PHD-finger"/>
</dbReference>
<dbReference type="RefSeq" id="XP_069228173.1">
    <property type="nucleotide sequence ID" value="XM_069375019.1"/>
</dbReference>
<evidence type="ECO:0000256" key="3">
    <source>
        <dbReference type="ARBA" id="ARBA00022833"/>
    </source>
</evidence>
<dbReference type="SMART" id="SM00249">
    <property type="entry name" value="PHD"/>
    <property type="match status" value="1"/>
</dbReference>
<name>A0AB34KMY6_9PEZI</name>
<protein>
    <recommendedName>
        <fullName evidence="5">Zinc finger PHD-type domain-containing protein</fullName>
    </recommendedName>
</protein>
<feature type="region of interest" description="Disordered" evidence="4">
    <location>
        <begin position="126"/>
        <end position="173"/>
    </location>
</feature>
<evidence type="ECO:0000313" key="6">
    <source>
        <dbReference type="EMBL" id="KAL1585067.1"/>
    </source>
</evidence>
<feature type="compositionally biased region" description="Polar residues" evidence="4">
    <location>
        <begin position="128"/>
        <end position="148"/>
    </location>
</feature>
<dbReference type="InterPro" id="IPR001965">
    <property type="entry name" value="Znf_PHD"/>
</dbReference>
<sequence>MANLQSISSSVYPDYAIHLASSMEGDGLVLDEYYTFEEYIHRRGTYLSRLPDYRHLPNACFIARRHAPEIFDTEEQTLNVEEVRKRELAKELDPLLPLPTQTNTETLDNFKTCAPKGVIWTIDDGSQDEVSQSARAPAGNQPQSTPDTSAVEGLPASASKKQPSLHVTSTQAPAIVSQDRSSVADLSDLAVPSLDGNRLSIEPAIVKSSSPKVPNQVAHQKALKPIENHVRFITDQIPGGSKVTEHLPSNTHFMNSATQATSQPPKIKTAVMTPALPKHQLDPTKHFTPDPRVSSMAHYGIVTAVKAPKRAFTPDAEAPTDDVPAPPSTVLQPPVAPQTLLKTCTDSHGPSKATKPQQSLEAAEKRQKTTRGVVQPVNKAPTQPVATRSARTSRTTASENKPETPPAKTSIEAPMSKKQQHLEAIIAGTALPKTKAEAHAAATEHHARLSASQPKSRRSSARLATTADLMPFFFSPANFSTERDKNGDPVESVRCICGCVAADGGEKGGEMVQCDKCNVWQHNECVLPALSEEEIERLSKFECTVCDPWARRDVLMALRAGGGQMKKGKKRA</sequence>
<evidence type="ECO:0000256" key="4">
    <source>
        <dbReference type="SAM" id="MobiDB-lite"/>
    </source>
</evidence>
<keyword evidence="2" id="KW-0863">Zinc-finger</keyword>
<keyword evidence="1" id="KW-0479">Metal-binding</keyword>
<proteinExistence type="predicted"/>
<dbReference type="EMBL" id="JAAQHG020000021">
    <property type="protein sequence ID" value="KAL1585067.1"/>
    <property type="molecule type" value="Genomic_DNA"/>
</dbReference>
<keyword evidence="3" id="KW-0862">Zinc</keyword>
<dbReference type="InterPro" id="IPR013083">
    <property type="entry name" value="Znf_RING/FYVE/PHD"/>
</dbReference>
<evidence type="ECO:0000259" key="5">
    <source>
        <dbReference type="SMART" id="SM00249"/>
    </source>
</evidence>
<comment type="caution">
    <text evidence="6">The sequence shown here is derived from an EMBL/GenBank/DDBJ whole genome shotgun (WGS) entry which is preliminary data.</text>
</comment>
<evidence type="ECO:0000256" key="1">
    <source>
        <dbReference type="ARBA" id="ARBA00022723"/>
    </source>
</evidence>
<feature type="compositionally biased region" description="Polar residues" evidence="4">
    <location>
        <begin position="340"/>
        <end position="360"/>
    </location>
</feature>
<accession>A0AB34KMY6</accession>